<sequence length="216" mass="24245">MHILSLIEKYELQFSNNNYFGDIGVKPSYSIVEGTLPVLVSAPHAINHYREHAVKPADMYTGSLALMLQKLTNCHCIYSNSFSKEDPNYILGGEYKAALGTIVKDHQINFVIDLHGAAKDREFDIDLGTLHGTSIQENNINEVVRIFFNNGITNVHQDHTFSASHPGTITSYSAKELLVQGIQIEINRNYRNPKSFDLFQKTIHSLEQIINRLGGA</sequence>
<name>A0A0W1AQS7_9BACL</name>
<evidence type="ECO:0008006" key="3">
    <source>
        <dbReference type="Google" id="ProtNLM"/>
    </source>
</evidence>
<dbReference type="OrthoDB" id="2962133at2"/>
<keyword evidence="2" id="KW-1185">Reference proteome</keyword>
<protein>
    <recommendedName>
        <fullName evidence="3">N-formylglutamate amidohydrolase</fullName>
    </recommendedName>
</protein>
<comment type="caution">
    <text evidence="1">The sequence shown here is derived from an EMBL/GenBank/DDBJ whole genome shotgun (WGS) entry which is preliminary data.</text>
</comment>
<proteinExistence type="predicted"/>
<dbReference type="Proteomes" id="UP000054709">
    <property type="component" value="Unassembled WGS sequence"/>
</dbReference>
<evidence type="ECO:0000313" key="2">
    <source>
        <dbReference type="Proteomes" id="UP000054709"/>
    </source>
</evidence>
<dbReference type="EMBL" id="LCZJ02000043">
    <property type="protein sequence ID" value="KTD83700.1"/>
    <property type="molecule type" value="Genomic_DNA"/>
</dbReference>
<organism evidence="1 2">
    <name type="scientific">Paenibacillus etheri</name>
    <dbReference type="NCBI Taxonomy" id="1306852"/>
    <lineage>
        <taxon>Bacteria</taxon>
        <taxon>Bacillati</taxon>
        <taxon>Bacillota</taxon>
        <taxon>Bacilli</taxon>
        <taxon>Bacillales</taxon>
        <taxon>Paenibacillaceae</taxon>
        <taxon>Paenibacillus</taxon>
    </lineage>
</organism>
<dbReference type="AlphaFoldDB" id="A0A0W1AQS7"/>
<evidence type="ECO:0000313" key="1">
    <source>
        <dbReference type="EMBL" id="KTD83700.1"/>
    </source>
</evidence>
<dbReference type="RefSeq" id="WP_060626538.1">
    <property type="nucleotide sequence ID" value="NZ_LCZJ02000043.1"/>
</dbReference>
<dbReference type="Gene3D" id="3.40.630.40">
    <property type="entry name" value="Zn-dependent exopeptidases"/>
    <property type="match status" value="1"/>
</dbReference>
<reference evidence="1 2" key="1">
    <citation type="journal article" date="2015" name="Int. Biodeterior. Biodegradation">
        <title>Physiological and genetic screening methods for the isolation of methyl tert-butyl ether-degrading bacteria for bioremediation purposes.</title>
        <authorList>
            <person name="Guisado I.M."/>
            <person name="Purswani J."/>
            <person name="Gonzalez Lopez J."/>
            <person name="Pozo C."/>
        </authorList>
    </citation>
    <scope>NUCLEOTIDE SEQUENCE [LARGE SCALE GENOMIC DNA]</scope>
    <source>
        <strain evidence="1 2">SH7</strain>
    </source>
</reference>
<gene>
    <name evidence="1" type="ORF">UQ64_01180</name>
</gene>
<accession>A0A0W1AQS7</accession>